<feature type="compositionally biased region" description="Low complexity" evidence="1">
    <location>
        <begin position="28"/>
        <end position="52"/>
    </location>
</feature>
<dbReference type="PANTHER" id="PTHR34145">
    <property type="entry name" value="OS02G0105600 PROTEIN"/>
    <property type="match status" value="1"/>
</dbReference>
<feature type="domain" description="At1g61320/AtMIF1 LRR" evidence="3">
    <location>
        <begin position="146"/>
        <end position="464"/>
    </location>
</feature>
<dbReference type="InterPro" id="IPR032675">
    <property type="entry name" value="LRR_dom_sf"/>
</dbReference>
<feature type="region of interest" description="Disordered" evidence="1">
    <location>
        <begin position="16"/>
        <end position="52"/>
    </location>
</feature>
<sequence>MKEKITSKAMTFLLPDAMRKKKKPRWTAAQSLSSPSSADAADAGASHSSAAAGEDRLTDLPDVLRLQILSLLPLKYAVRTGALSSRWRDLWKYRWPHPSSLDLSVAAGERPEDFLDRVDCCLRHRGRRRLDVLRIAFHPGLRHSHDVCRWLEYASACGVEDLYVDLSPPPPSPAPAGRRRPLRRDFFHLCESSNLFRLTVCGFHLSCPAAHFKRLSSLEVLCLHNVSITDAALRRIIAACPQLRSLDLRYCRDLRRIAIPASGRLASLTIVHCPKVSELTVSAPSLRSFRFSGAYLTNYCLDNSSRLEDVYMSSGVLSSGLPRSNWVKAIGRLSNVKVLTLCSLSLQYITVSGANAIEAFRNFRNLKELQLLMVMMTDSNLTDIYSFFTLCQCPKLERLFIELPTNMYDPFLEKYLEVVEEKPPEVAFENLKVIKMNNFKGHNNEMQLVRFLLGRAGYLESLAIVGFQEFEMDEVNYYSGLQYLRDQLPYLMKASVNAKIVMTEHDDNQLCPTHSEIYIKV</sequence>
<dbReference type="PANTHER" id="PTHR34145:SF65">
    <property type="entry name" value="FBD DOMAIN-CONTAINING PROTEIN"/>
    <property type="match status" value="1"/>
</dbReference>
<dbReference type="CDD" id="cd22160">
    <property type="entry name" value="F-box_AtFBL13-like"/>
    <property type="match status" value="1"/>
</dbReference>
<feature type="domain" description="F-box" evidence="2">
    <location>
        <begin position="57"/>
        <end position="94"/>
    </location>
</feature>
<evidence type="ECO:0000256" key="1">
    <source>
        <dbReference type="SAM" id="MobiDB-lite"/>
    </source>
</evidence>
<dbReference type="FunCoup" id="A0A6I9REF9">
    <property type="interactions" value="66"/>
</dbReference>
<dbReference type="InParanoid" id="A0A6I9REF9"/>
<evidence type="ECO:0000259" key="3">
    <source>
        <dbReference type="Pfam" id="PF23622"/>
    </source>
</evidence>
<dbReference type="KEGG" id="egu:105045428"/>
<dbReference type="InterPro" id="IPR053781">
    <property type="entry name" value="F-box_AtFBL13-like"/>
</dbReference>
<reference evidence="5" key="1">
    <citation type="submission" date="2025-08" db="UniProtKB">
        <authorList>
            <consortium name="RefSeq"/>
        </authorList>
    </citation>
    <scope>IDENTIFICATION</scope>
</reference>
<evidence type="ECO:0000313" key="4">
    <source>
        <dbReference type="Proteomes" id="UP000504607"/>
    </source>
</evidence>
<dbReference type="RefSeq" id="XP_010922006.1">
    <property type="nucleotide sequence ID" value="XM_010923704.3"/>
</dbReference>
<dbReference type="InterPro" id="IPR053772">
    <property type="entry name" value="At1g61320/At1g61330-like"/>
</dbReference>
<evidence type="ECO:0000313" key="5">
    <source>
        <dbReference type="RefSeq" id="XP_010922006.1"/>
    </source>
</evidence>
<dbReference type="InterPro" id="IPR055357">
    <property type="entry name" value="LRR_At1g61320_AtMIF1"/>
</dbReference>
<evidence type="ECO:0000259" key="2">
    <source>
        <dbReference type="Pfam" id="PF00646"/>
    </source>
</evidence>
<organism evidence="4 5">
    <name type="scientific">Elaeis guineensis var. tenera</name>
    <name type="common">Oil palm</name>
    <dbReference type="NCBI Taxonomy" id="51953"/>
    <lineage>
        <taxon>Eukaryota</taxon>
        <taxon>Viridiplantae</taxon>
        <taxon>Streptophyta</taxon>
        <taxon>Embryophyta</taxon>
        <taxon>Tracheophyta</taxon>
        <taxon>Spermatophyta</taxon>
        <taxon>Magnoliopsida</taxon>
        <taxon>Liliopsida</taxon>
        <taxon>Arecaceae</taxon>
        <taxon>Arecoideae</taxon>
        <taxon>Cocoseae</taxon>
        <taxon>Elaeidinae</taxon>
        <taxon>Elaeis</taxon>
    </lineage>
</organism>
<proteinExistence type="predicted"/>
<dbReference type="InterPro" id="IPR036047">
    <property type="entry name" value="F-box-like_dom_sf"/>
</dbReference>
<keyword evidence="4" id="KW-1185">Reference proteome</keyword>
<dbReference type="OrthoDB" id="673865at2759"/>
<accession>A0A6I9REF9</accession>
<dbReference type="Pfam" id="PF00646">
    <property type="entry name" value="F-box"/>
    <property type="match status" value="1"/>
</dbReference>
<dbReference type="GeneID" id="105045428"/>
<gene>
    <name evidence="5" type="primary">LOC105045428</name>
</gene>
<name>A0A6I9REF9_ELAGV</name>
<dbReference type="Proteomes" id="UP000504607">
    <property type="component" value="Chromosome 5"/>
</dbReference>
<dbReference type="Gene3D" id="3.80.10.10">
    <property type="entry name" value="Ribonuclease Inhibitor"/>
    <property type="match status" value="1"/>
</dbReference>
<dbReference type="SUPFAM" id="SSF81383">
    <property type="entry name" value="F-box domain"/>
    <property type="match status" value="1"/>
</dbReference>
<dbReference type="SUPFAM" id="SSF52047">
    <property type="entry name" value="RNI-like"/>
    <property type="match status" value="1"/>
</dbReference>
<protein>
    <submittedName>
        <fullName evidence="5">F-box/FBD/LRR-repeat protein At1g13570</fullName>
    </submittedName>
</protein>
<dbReference type="InterPro" id="IPR001810">
    <property type="entry name" value="F-box_dom"/>
</dbReference>
<dbReference type="Pfam" id="PF23622">
    <property type="entry name" value="LRR_At1g61320_AtMIF1"/>
    <property type="match status" value="1"/>
</dbReference>
<dbReference type="AlphaFoldDB" id="A0A6I9REF9"/>